<dbReference type="InterPro" id="IPR040521">
    <property type="entry name" value="KDZ"/>
</dbReference>
<accession>A0A0D0AKD4</accession>
<dbReference type="AlphaFoldDB" id="A0A0D0AKD4"/>
<protein>
    <submittedName>
        <fullName evidence="1">Uncharacterized protein</fullName>
    </submittedName>
</protein>
<dbReference type="OrthoDB" id="3235114at2759"/>
<gene>
    <name evidence="1" type="ORF">CY34DRAFT_101628</name>
</gene>
<dbReference type="Pfam" id="PF18758">
    <property type="entry name" value="KDZ"/>
    <property type="match status" value="1"/>
</dbReference>
<reference evidence="2" key="2">
    <citation type="submission" date="2015-01" db="EMBL/GenBank/DDBJ databases">
        <title>Evolutionary Origins and Diversification of the Mycorrhizal Mutualists.</title>
        <authorList>
            <consortium name="DOE Joint Genome Institute"/>
            <consortium name="Mycorrhizal Genomics Consortium"/>
            <person name="Kohler A."/>
            <person name="Kuo A."/>
            <person name="Nagy L.G."/>
            <person name="Floudas D."/>
            <person name="Copeland A."/>
            <person name="Barry K.W."/>
            <person name="Cichocki N."/>
            <person name="Veneault-Fourrey C."/>
            <person name="LaButti K."/>
            <person name="Lindquist E.A."/>
            <person name="Lipzen A."/>
            <person name="Lundell T."/>
            <person name="Morin E."/>
            <person name="Murat C."/>
            <person name="Riley R."/>
            <person name="Ohm R."/>
            <person name="Sun H."/>
            <person name="Tunlid A."/>
            <person name="Henrissat B."/>
            <person name="Grigoriev I.V."/>
            <person name="Hibbett D.S."/>
            <person name="Martin F."/>
        </authorList>
    </citation>
    <scope>NUCLEOTIDE SEQUENCE [LARGE SCALE GENOMIC DNA]</scope>
    <source>
        <strain evidence="2">UH-Slu-Lm8-n1</strain>
    </source>
</reference>
<reference evidence="1 2" key="1">
    <citation type="submission" date="2014-04" db="EMBL/GenBank/DDBJ databases">
        <authorList>
            <consortium name="DOE Joint Genome Institute"/>
            <person name="Kuo A."/>
            <person name="Ruytinx J."/>
            <person name="Rineau F."/>
            <person name="Colpaert J."/>
            <person name="Kohler A."/>
            <person name="Nagy L.G."/>
            <person name="Floudas D."/>
            <person name="Copeland A."/>
            <person name="Barry K.W."/>
            <person name="Cichocki N."/>
            <person name="Veneault-Fourrey C."/>
            <person name="LaButti K."/>
            <person name="Lindquist E.A."/>
            <person name="Lipzen A."/>
            <person name="Lundell T."/>
            <person name="Morin E."/>
            <person name="Murat C."/>
            <person name="Sun H."/>
            <person name="Tunlid A."/>
            <person name="Henrissat B."/>
            <person name="Grigoriev I.V."/>
            <person name="Hibbett D.S."/>
            <person name="Martin F."/>
            <person name="Nordberg H.P."/>
            <person name="Cantor M.N."/>
            <person name="Hua S.X."/>
        </authorList>
    </citation>
    <scope>NUCLEOTIDE SEQUENCE [LARGE SCALE GENOMIC DNA]</scope>
    <source>
        <strain evidence="1 2">UH-Slu-Lm8-n1</strain>
    </source>
</reference>
<dbReference type="InParanoid" id="A0A0D0AKD4"/>
<dbReference type="STRING" id="930992.A0A0D0AKD4"/>
<name>A0A0D0AKD4_9AGAM</name>
<sequence>MKRASVQSEIIANVGTIRWLYGLFLAIDANFHLKRKVVSNDNVDPSLSHGWGYFVEEEGYKSFLHSSTDIIQEVSYHNAVNMADMKTNRCPA</sequence>
<dbReference type="HOGENOM" id="CLU_2414745_0_0_1"/>
<proteinExistence type="predicted"/>
<keyword evidence="2" id="KW-1185">Reference proteome</keyword>
<dbReference type="EMBL" id="KN836268">
    <property type="protein sequence ID" value="KIK32378.1"/>
    <property type="molecule type" value="Genomic_DNA"/>
</dbReference>
<dbReference type="Proteomes" id="UP000054485">
    <property type="component" value="Unassembled WGS sequence"/>
</dbReference>
<organism evidence="1 2">
    <name type="scientific">Suillus luteus UH-Slu-Lm8-n1</name>
    <dbReference type="NCBI Taxonomy" id="930992"/>
    <lineage>
        <taxon>Eukaryota</taxon>
        <taxon>Fungi</taxon>
        <taxon>Dikarya</taxon>
        <taxon>Basidiomycota</taxon>
        <taxon>Agaricomycotina</taxon>
        <taxon>Agaricomycetes</taxon>
        <taxon>Agaricomycetidae</taxon>
        <taxon>Boletales</taxon>
        <taxon>Suillineae</taxon>
        <taxon>Suillaceae</taxon>
        <taxon>Suillus</taxon>
    </lineage>
</organism>
<evidence type="ECO:0000313" key="2">
    <source>
        <dbReference type="Proteomes" id="UP000054485"/>
    </source>
</evidence>
<evidence type="ECO:0000313" key="1">
    <source>
        <dbReference type="EMBL" id="KIK32378.1"/>
    </source>
</evidence>